<feature type="domain" description="Major facilitator superfamily (MFS) profile" evidence="4">
    <location>
        <begin position="304"/>
        <end position="496"/>
    </location>
</feature>
<feature type="transmembrane region" description="Helical" evidence="3">
    <location>
        <begin position="458"/>
        <end position="481"/>
    </location>
</feature>
<dbReference type="PANTHER" id="PTHR23520">
    <property type="entry name" value="TRANSPORTER, PUTATIVE (AFU_ORTHOLOGUE AFUA_3G04000)-RELATED"/>
    <property type="match status" value="1"/>
</dbReference>
<comment type="subcellular location">
    <subcellularLocation>
        <location evidence="1">Membrane</location>
        <topology evidence="1">Multi-pass membrane protein</topology>
    </subcellularLocation>
</comment>
<proteinExistence type="predicted"/>
<dbReference type="Proteomes" id="UP000317257">
    <property type="component" value="Unassembled WGS sequence"/>
</dbReference>
<protein>
    <recommendedName>
        <fullName evidence="4">Major facilitator superfamily (MFS) profile domain-containing protein</fullName>
    </recommendedName>
</protein>
<comment type="caution">
    <text evidence="5">The sequence shown here is derived from an EMBL/GenBank/DDBJ whole genome shotgun (WGS) entry which is preliminary data.</text>
</comment>
<feature type="transmembrane region" description="Helical" evidence="3">
    <location>
        <begin position="116"/>
        <end position="135"/>
    </location>
</feature>
<evidence type="ECO:0000313" key="6">
    <source>
        <dbReference type="Proteomes" id="UP000317257"/>
    </source>
</evidence>
<dbReference type="EMBL" id="SBHS01000003">
    <property type="protein sequence ID" value="TWU77421.1"/>
    <property type="molecule type" value="Genomic_DNA"/>
</dbReference>
<keyword evidence="3" id="KW-0472">Membrane</keyword>
<dbReference type="GO" id="GO:0000329">
    <property type="term" value="C:fungal-type vacuole membrane"/>
    <property type="evidence" value="ECO:0007669"/>
    <property type="project" value="TreeGrafter"/>
</dbReference>
<sequence>MRSITQSSRWLFHEFGLVSVYQTGPDTWLVMLARACRMFAFGAISLIIALFLSSLDVSDFRIGLFMTLTLTGDVVLSLLVALAADRIGRRLVLFSGAFLMIFSGVVFLLFENYWLLLFAAVVGVLSATGGDLGPFRSVEESTLSHLTTQGTRSDVMSWYVTVSTLGSAMGTAISGQVVDVLRKDNGSATYAYHSMFWAYIGMGAVAMVCTGLMSRRCEASHARSSLAGETAVPLLTEEEQRDSPYRQSGDSDDGENGASVDGHRENIAMHPGHVSVAKLQPKSLLQKAWQVCGFAQISPTSRSIVYQLWILLTIDSLADGMVSYALTNYYLARKFDLSETYLGSIMSASYLLMAASTVLAGPLAKRLGLVKTMVYTHIPSSVAVLLFPLPQSIFLSIILLFIRTGLNNMDQGPRAALIAAVVKPDERTAIMGITGTLRTLGSTFGPSLTGFLAGSDKFWIAFVIAGALRLGYDLGLFYLFVGLDLEALEARNAPGQ</sequence>
<dbReference type="InterPro" id="IPR020846">
    <property type="entry name" value="MFS_dom"/>
</dbReference>
<dbReference type="AlphaFoldDB" id="A0A5C6GMA1"/>
<dbReference type="GO" id="GO:0022857">
    <property type="term" value="F:transmembrane transporter activity"/>
    <property type="evidence" value="ECO:0007669"/>
    <property type="project" value="InterPro"/>
</dbReference>
<keyword evidence="3" id="KW-0812">Transmembrane</keyword>
<dbReference type="PANTHER" id="PTHR23520:SF5">
    <property type="entry name" value="TRANSPORTER, PUTATIVE (AFU_ORTHOLOGUE AFUA_3G04000)-RELATED"/>
    <property type="match status" value="1"/>
</dbReference>
<dbReference type="InterPro" id="IPR011701">
    <property type="entry name" value="MFS"/>
</dbReference>
<feature type="transmembrane region" description="Helical" evidence="3">
    <location>
        <begin position="304"/>
        <end position="326"/>
    </location>
</feature>
<dbReference type="Pfam" id="PF07690">
    <property type="entry name" value="MFS_1"/>
    <property type="match status" value="2"/>
</dbReference>
<evidence type="ECO:0000259" key="4">
    <source>
        <dbReference type="PROSITE" id="PS50850"/>
    </source>
</evidence>
<feature type="transmembrane region" description="Helical" evidence="3">
    <location>
        <begin position="38"/>
        <end position="55"/>
    </location>
</feature>
<dbReference type="SUPFAM" id="SSF103473">
    <property type="entry name" value="MFS general substrate transporter"/>
    <property type="match status" value="1"/>
</dbReference>
<dbReference type="PROSITE" id="PS50850">
    <property type="entry name" value="MFS"/>
    <property type="match status" value="1"/>
</dbReference>
<evidence type="ECO:0000313" key="5">
    <source>
        <dbReference type="EMBL" id="TWU77421.1"/>
    </source>
</evidence>
<accession>A0A5C6GMA1</accession>
<name>A0A5C6GMA1_METRR</name>
<feature type="transmembrane region" description="Helical" evidence="3">
    <location>
        <begin position="61"/>
        <end position="84"/>
    </location>
</feature>
<feature type="transmembrane region" description="Helical" evidence="3">
    <location>
        <begin position="382"/>
        <end position="402"/>
    </location>
</feature>
<feature type="transmembrane region" description="Helical" evidence="3">
    <location>
        <begin position="156"/>
        <end position="178"/>
    </location>
</feature>
<evidence type="ECO:0000256" key="3">
    <source>
        <dbReference type="SAM" id="Phobius"/>
    </source>
</evidence>
<dbReference type="InterPro" id="IPR036259">
    <property type="entry name" value="MFS_trans_sf"/>
</dbReference>
<feature type="transmembrane region" description="Helical" evidence="3">
    <location>
        <begin position="341"/>
        <end position="361"/>
    </location>
</feature>
<reference evidence="6" key="1">
    <citation type="submission" date="2018-12" db="EMBL/GenBank/DDBJ databases">
        <title>The complete genome of Metarhizium rileyi, a key fungal pathogen of Lepidoptera.</title>
        <authorList>
            <person name="Binneck E."/>
            <person name="Lastra C.C.L."/>
            <person name="Sosa-Gomez D.R."/>
        </authorList>
    </citation>
    <scope>NUCLEOTIDE SEQUENCE [LARGE SCALE GENOMIC DNA]</scope>
    <source>
        <strain evidence="6">Cep018-CH2</strain>
    </source>
</reference>
<feature type="transmembrane region" description="Helical" evidence="3">
    <location>
        <begin position="91"/>
        <end position="110"/>
    </location>
</feature>
<evidence type="ECO:0000256" key="1">
    <source>
        <dbReference type="ARBA" id="ARBA00004141"/>
    </source>
</evidence>
<feature type="region of interest" description="Disordered" evidence="2">
    <location>
        <begin position="228"/>
        <end position="264"/>
    </location>
</feature>
<dbReference type="Gene3D" id="1.20.1250.20">
    <property type="entry name" value="MFS general substrate transporter like domains"/>
    <property type="match status" value="2"/>
</dbReference>
<keyword evidence="3" id="KW-1133">Transmembrane helix</keyword>
<evidence type="ECO:0000256" key="2">
    <source>
        <dbReference type="SAM" id="MobiDB-lite"/>
    </source>
</evidence>
<organism evidence="5 6">
    <name type="scientific">Metarhizium rileyi (strain RCEF 4871)</name>
    <name type="common">Nomuraea rileyi</name>
    <dbReference type="NCBI Taxonomy" id="1649241"/>
    <lineage>
        <taxon>Eukaryota</taxon>
        <taxon>Fungi</taxon>
        <taxon>Dikarya</taxon>
        <taxon>Ascomycota</taxon>
        <taxon>Pezizomycotina</taxon>
        <taxon>Sordariomycetes</taxon>
        <taxon>Hypocreomycetidae</taxon>
        <taxon>Hypocreales</taxon>
        <taxon>Clavicipitaceae</taxon>
        <taxon>Metarhizium</taxon>
    </lineage>
</organism>
<gene>
    <name evidence="5" type="ORF">ED733_006525</name>
</gene>
<feature type="transmembrane region" description="Helical" evidence="3">
    <location>
        <begin position="190"/>
        <end position="213"/>
    </location>
</feature>